<feature type="transmembrane region" description="Helical" evidence="5">
    <location>
        <begin position="93"/>
        <end position="112"/>
    </location>
</feature>
<keyword evidence="2 5" id="KW-0812">Transmembrane</keyword>
<keyword evidence="4 5" id="KW-0472">Membrane</keyword>
<name>D6TS88_KTERA</name>
<dbReference type="InterPro" id="IPR032808">
    <property type="entry name" value="DoxX"/>
</dbReference>
<keyword evidence="3 5" id="KW-1133">Transmembrane helix</keyword>
<evidence type="ECO:0000256" key="5">
    <source>
        <dbReference type="SAM" id="Phobius"/>
    </source>
</evidence>
<sequence length="117" mass="12415">MYWVALVLQVLLALAFLAASYPKVTRSKQMVEGFQKNHFPVWFLVLTGVLEIVAALGLIAGIWVPILATLGAALLICIMVGAVLTHIRAKDAISGIAPAAVLLILSVALLAIHHPLA</sequence>
<evidence type="ECO:0000256" key="4">
    <source>
        <dbReference type="ARBA" id="ARBA00023136"/>
    </source>
</evidence>
<evidence type="ECO:0000256" key="2">
    <source>
        <dbReference type="ARBA" id="ARBA00022692"/>
    </source>
</evidence>
<reference evidence="6 7" key="1">
    <citation type="journal article" date="2011" name="Stand. Genomic Sci.">
        <title>Non-contiguous finished genome sequence and contextual data of the filamentous soil bacterium Ktedonobacter racemifer type strain (SOSP1-21).</title>
        <authorList>
            <person name="Chang Y.J."/>
            <person name="Land M."/>
            <person name="Hauser L."/>
            <person name="Chertkov O."/>
            <person name="Del Rio T.G."/>
            <person name="Nolan M."/>
            <person name="Copeland A."/>
            <person name="Tice H."/>
            <person name="Cheng J.F."/>
            <person name="Lucas S."/>
            <person name="Han C."/>
            <person name="Goodwin L."/>
            <person name="Pitluck S."/>
            <person name="Ivanova N."/>
            <person name="Ovchinikova G."/>
            <person name="Pati A."/>
            <person name="Chen A."/>
            <person name="Palaniappan K."/>
            <person name="Mavromatis K."/>
            <person name="Liolios K."/>
            <person name="Brettin T."/>
            <person name="Fiebig A."/>
            <person name="Rohde M."/>
            <person name="Abt B."/>
            <person name="Goker M."/>
            <person name="Detter J.C."/>
            <person name="Woyke T."/>
            <person name="Bristow J."/>
            <person name="Eisen J.A."/>
            <person name="Markowitz V."/>
            <person name="Hugenholtz P."/>
            <person name="Kyrpides N.C."/>
            <person name="Klenk H.P."/>
            <person name="Lapidus A."/>
        </authorList>
    </citation>
    <scope>NUCLEOTIDE SEQUENCE [LARGE SCALE GENOMIC DNA]</scope>
    <source>
        <strain evidence="7">DSM 44963</strain>
    </source>
</reference>
<dbReference type="OrthoDB" id="2929366at2"/>
<dbReference type="STRING" id="485913.Krac_4236"/>
<dbReference type="EMBL" id="ADVG01000003">
    <property type="protein sequence ID" value="EFH83289.1"/>
    <property type="molecule type" value="Genomic_DNA"/>
</dbReference>
<dbReference type="eggNOG" id="ENOG50338SR">
    <property type="taxonomic scope" value="Bacteria"/>
</dbReference>
<dbReference type="Pfam" id="PF13564">
    <property type="entry name" value="DoxX_2"/>
    <property type="match status" value="1"/>
</dbReference>
<dbReference type="Proteomes" id="UP000004508">
    <property type="component" value="Unassembled WGS sequence"/>
</dbReference>
<evidence type="ECO:0000313" key="7">
    <source>
        <dbReference type="Proteomes" id="UP000004508"/>
    </source>
</evidence>
<evidence type="ECO:0000313" key="6">
    <source>
        <dbReference type="EMBL" id="EFH83289.1"/>
    </source>
</evidence>
<protein>
    <submittedName>
        <fullName evidence="6">DoxX family protein</fullName>
    </submittedName>
</protein>
<dbReference type="RefSeq" id="WP_007913899.1">
    <property type="nucleotide sequence ID" value="NZ_ADVG01000003.1"/>
</dbReference>
<proteinExistence type="predicted"/>
<comment type="caution">
    <text evidence="6">The sequence shown here is derived from an EMBL/GenBank/DDBJ whole genome shotgun (WGS) entry which is preliminary data.</text>
</comment>
<organism evidence="6 7">
    <name type="scientific">Ktedonobacter racemifer DSM 44963</name>
    <dbReference type="NCBI Taxonomy" id="485913"/>
    <lineage>
        <taxon>Bacteria</taxon>
        <taxon>Bacillati</taxon>
        <taxon>Chloroflexota</taxon>
        <taxon>Ktedonobacteria</taxon>
        <taxon>Ktedonobacterales</taxon>
        <taxon>Ktedonobacteraceae</taxon>
        <taxon>Ktedonobacter</taxon>
    </lineage>
</organism>
<dbReference type="FunCoup" id="D6TS88">
    <property type="interactions" value="18"/>
</dbReference>
<keyword evidence="7" id="KW-1185">Reference proteome</keyword>
<comment type="subcellular location">
    <subcellularLocation>
        <location evidence="1">Membrane</location>
        <topology evidence="1">Multi-pass membrane protein</topology>
    </subcellularLocation>
</comment>
<evidence type="ECO:0000256" key="1">
    <source>
        <dbReference type="ARBA" id="ARBA00004141"/>
    </source>
</evidence>
<evidence type="ECO:0000256" key="3">
    <source>
        <dbReference type="ARBA" id="ARBA00022989"/>
    </source>
</evidence>
<dbReference type="AlphaFoldDB" id="D6TS88"/>
<feature type="transmembrane region" description="Helical" evidence="5">
    <location>
        <begin position="39"/>
        <end position="59"/>
    </location>
</feature>
<accession>D6TS88</accession>
<dbReference type="InParanoid" id="D6TS88"/>
<feature type="transmembrane region" description="Helical" evidence="5">
    <location>
        <begin position="66"/>
        <end position="87"/>
    </location>
</feature>
<dbReference type="GO" id="GO:0016020">
    <property type="term" value="C:membrane"/>
    <property type="evidence" value="ECO:0007669"/>
    <property type="project" value="UniProtKB-SubCell"/>
</dbReference>
<gene>
    <name evidence="6" type="ORF">Krac_4236</name>
</gene>